<proteinExistence type="predicted"/>
<sequence>MKKRKNNEIKIFDFFTPYPLLNLCLKVPHWIWIFLALFLFPKDCSRKYFEFANGAFQTKPIED</sequence>
<evidence type="ECO:0000313" key="3">
    <source>
        <dbReference type="Proteomes" id="UP000887458"/>
    </source>
</evidence>
<organism evidence="2 3">
    <name type="scientific">Dermatophagoides pteronyssinus</name>
    <name type="common">European house dust mite</name>
    <dbReference type="NCBI Taxonomy" id="6956"/>
    <lineage>
        <taxon>Eukaryota</taxon>
        <taxon>Metazoa</taxon>
        <taxon>Ecdysozoa</taxon>
        <taxon>Arthropoda</taxon>
        <taxon>Chelicerata</taxon>
        <taxon>Arachnida</taxon>
        <taxon>Acari</taxon>
        <taxon>Acariformes</taxon>
        <taxon>Sarcoptiformes</taxon>
        <taxon>Astigmata</taxon>
        <taxon>Psoroptidia</taxon>
        <taxon>Analgoidea</taxon>
        <taxon>Pyroglyphidae</taxon>
        <taxon>Dermatophagoidinae</taxon>
        <taxon>Dermatophagoides</taxon>
    </lineage>
</organism>
<reference evidence="2 3" key="2">
    <citation type="journal article" date="2022" name="Mol. Biol. Evol.">
        <title>Comparative Genomics Reveals Insights into the Divergent Evolution of Astigmatic Mites and Household Pest Adaptations.</title>
        <authorList>
            <person name="Xiong Q."/>
            <person name="Wan A.T."/>
            <person name="Liu X."/>
            <person name="Fung C.S."/>
            <person name="Xiao X."/>
            <person name="Malainual N."/>
            <person name="Hou J."/>
            <person name="Wang L."/>
            <person name="Wang M."/>
            <person name="Yang K.Y."/>
            <person name="Cui Y."/>
            <person name="Leung E.L."/>
            <person name="Nong W."/>
            <person name="Shin S.K."/>
            <person name="Au S.W."/>
            <person name="Jeong K.Y."/>
            <person name="Chew F.T."/>
            <person name="Hui J.H."/>
            <person name="Leung T.F."/>
            <person name="Tungtrongchitr A."/>
            <person name="Zhong N."/>
            <person name="Liu Z."/>
            <person name="Tsui S.K."/>
        </authorList>
    </citation>
    <scope>NUCLEOTIDE SEQUENCE [LARGE SCALE GENOMIC DNA]</scope>
    <source>
        <strain evidence="2">Derp</strain>
    </source>
</reference>
<keyword evidence="1" id="KW-0812">Transmembrane</keyword>
<keyword evidence="1" id="KW-0472">Membrane</keyword>
<comment type="caution">
    <text evidence="2">The sequence shown here is derived from an EMBL/GenBank/DDBJ whole genome shotgun (WGS) entry which is preliminary data.</text>
</comment>
<keyword evidence="3" id="KW-1185">Reference proteome</keyword>
<gene>
    <name evidence="2" type="ORF">DERP_011491</name>
</gene>
<reference evidence="2 3" key="1">
    <citation type="journal article" date="2018" name="J. Allergy Clin. Immunol.">
        <title>High-quality assembly of Dermatophagoides pteronyssinus genome and transcriptome reveals a wide range of novel allergens.</title>
        <authorList>
            <person name="Liu X.Y."/>
            <person name="Yang K.Y."/>
            <person name="Wang M.Q."/>
            <person name="Kwok J.S."/>
            <person name="Zeng X."/>
            <person name="Yang Z."/>
            <person name="Xiao X.J."/>
            <person name="Lau C.P."/>
            <person name="Li Y."/>
            <person name="Huang Z.M."/>
            <person name="Ba J.G."/>
            <person name="Yim A.K."/>
            <person name="Ouyang C.Y."/>
            <person name="Ngai S.M."/>
            <person name="Chan T.F."/>
            <person name="Leung E.L."/>
            <person name="Liu L."/>
            <person name="Liu Z.G."/>
            <person name="Tsui S.K."/>
        </authorList>
    </citation>
    <scope>NUCLEOTIDE SEQUENCE [LARGE SCALE GENOMIC DNA]</scope>
    <source>
        <strain evidence="2">Derp</strain>
    </source>
</reference>
<dbReference type="Proteomes" id="UP000887458">
    <property type="component" value="Unassembled WGS sequence"/>
</dbReference>
<dbReference type="EMBL" id="NJHN03000053">
    <property type="protein sequence ID" value="KAH9420157.1"/>
    <property type="molecule type" value="Genomic_DNA"/>
</dbReference>
<protein>
    <submittedName>
        <fullName evidence="2">Uncharacterized protein</fullName>
    </submittedName>
</protein>
<accession>A0ABQ8JC17</accession>
<name>A0ABQ8JC17_DERPT</name>
<evidence type="ECO:0000256" key="1">
    <source>
        <dbReference type="SAM" id="Phobius"/>
    </source>
</evidence>
<evidence type="ECO:0000313" key="2">
    <source>
        <dbReference type="EMBL" id="KAH9420157.1"/>
    </source>
</evidence>
<keyword evidence="1" id="KW-1133">Transmembrane helix</keyword>
<feature type="transmembrane region" description="Helical" evidence="1">
    <location>
        <begin position="20"/>
        <end position="40"/>
    </location>
</feature>